<dbReference type="PANTHER" id="PTHR43027:SF2">
    <property type="entry name" value="TRANSPORT PERMEASE PROTEIN"/>
    <property type="match status" value="1"/>
</dbReference>
<comment type="caution">
    <text evidence="8">The sequence shown here is derived from an EMBL/GenBank/DDBJ whole genome shotgun (WGS) entry which is preliminary data.</text>
</comment>
<dbReference type="GO" id="GO:0046677">
    <property type="term" value="P:response to antibiotic"/>
    <property type="evidence" value="ECO:0007669"/>
    <property type="project" value="UniProtKB-KW"/>
</dbReference>
<keyword evidence="3 6" id="KW-1133">Transmembrane helix</keyword>
<evidence type="ECO:0000256" key="6">
    <source>
        <dbReference type="SAM" id="Phobius"/>
    </source>
</evidence>
<dbReference type="OrthoDB" id="9786643at2"/>
<keyword evidence="9" id="KW-1185">Reference proteome</keyword>
<dbReference type="InterPro" id="IPR013525">
    <property type="entry name" value="ABC2_TM"/>
</dbReference>
<name>A0A6H9WQ13_9MICO</name>
<proteinExistence type="predicted"/>
<feature type="transmembrane region" description="Helical" evidence="6">
    <location>
        <begin position="145"/>
        <end position="166"/>
    </location>
</feature>
<evidence type="ECO:0000259" key="7">
    <source>
        <dbReference type="PROSITE" id="PS51012"/>
    </source>
</evidence>
<evidence type="ECO:0000313" key="8">
    <source>
        <dbReference type="EMBL" id="KAB1648095.1"/>
    </source>
</evidence>
<sequence>MRIVDHGLKRIGFEVRGYFRAPEQVFFTFLFPVLMYMLFGSIFSSETIPLPDGEITMAEYYLPAMVTMAVLLAGTQNLGLDIATERLEGGLKRLGATPLHPVSFFIGKFGQVFVTCLVQVVLVVITGLLLFGAELPSTASQWTTLAWLFLLGLACFSVLGIALSAVPRSSRTVAAVVIPVVLLPQFISGIFLQWSALPDWLQTVAAVLPLKWLAQGMRSVFLPDAMAAAEQTGAWELGLVAIVLGAWFVAGAVLTALTFRWTRGRG</sequence>
<dbReference type="PROSITE" id="PS51012">
    <property type="entry name" value="ABC_TM2"/>
    <property type="match status" value="1"/>
</dbReference>
<evidence type="ECO:0000256" key="2">
    <source>
        <dbReference type="ARBA" id="ARBA00022692"/>
    </source>
</evidence>
<dbReference type="AlphaFoldDB" id="A0A6H9WQ13"/>
<feature type="transmembrane region" description="Helical" evidence="6">
    <location>
        <begin position="64"/>
        <end position="83"/>
    </location>
</feature>
<dbReference type="GO" id="GO:0140359">
    <property type="term" value="F:ABC-type transporter activity"/>
    <property type="evidence" value="ECO:0007669"/>
    <property type="project" value="InterPro"/>
</dbReference>
<dbReference type="InterPro" id="IPR000412">
    <property type="entry name" value="ABC_2_transport"/>
</dbReference>
<feature type="domain" description="ABC transmembrane type-2" evidence="7">
    <location>
        <begin position="23"/>
        <end position="262"/>
    </location>
</feature>
<feature type="transmembrane region" description="Helical" evidence="6">
    <location>
        <begin position="237"/>
        <end position="259"/>
    </location>
</feature>
<dbReference type="InterPro" id="IPR052902">
    <property type="entry name" value="ABC-2_transporter"/>
</dbReference>
<organism evidence="8 9">
    <name type="scientific">Pseudoclavibacter endophyticus</name>
    <dbReference type="NCBI Taxonomy" id="1778590"/>
    <lineage>
        <taxon>Bacteria</taxon>
        <taxon>Bacillati</taxon>
        <taxon>Actinomycetota</taxon>
        <taxon>Actinomycetes</taxon>
        <taxon>Micrococcales</taxon>
        <taxon>Microbacteriaceae</taxon>
        <taxon>Pseudoclavibacter</taxon>
    </lineage>
</organism>
<accession>A0A6H9WQ13</accession>
<dbReference type="Proteomes" id="UP000431744">
    <property type="component" value="Unassembled WGS sequence"/>
</dbReference>
<dbReference type="RefSeq" id="WP_158029290.1">
    <property type="nucleotide sequence ID" value="NZ_BMHG01000001.1"/>
</dbReference>
<feature type="transmembrane region" description="Helical" evidence="6">
    <location>
        <begin position="173"/>
        <end position="194"/>
    </location>
</feature>
<evidence type="ECO:0000256" key="1">
    <source>
        <dbReference type="ARBA" id="ARBA00004141"/>
    </source>
</evidence>
<dbReference type="PANTHER" id="PTHR43027">
    <property type="entry name" value="DOXORUBICIN RESISTANCE ABC TRANSPORTER PERMEASE PROTEIN DRRC-RELATED"/>
    <property type="match status" value="1"/>
</dbReference>
<evidence type="ECO:0000313" key="9">
    <source>
        <dbReference type="Proteomes" id="UP000431744"/>
    </source>
</evidence>
<dbReference type="Pfam" id="PF12698">
    <property type="entry name" value="ABC2_membrane_3"/>
    <property type="match status" value="1"/>
</dbReference>
<gene>
    <name evidence="8" type="ORF">F8O04_10225</name>
</gene>
<evidence type="ECO:0000256" key="3">
    <source>
        <dbReference type="ARBA" id="ARBA00022989"/>
    </source>
</evidence>
<dbReference type="PIRSF" id="PIRSF006648">
    <property type="entry name" value="DrrB"/>
    <property type="match status" value="1"/>
</dbReference>
<protein>
    <submittedName>
        <fullName evidence="8">ABC transporter permease</fullName>
    </submittedName>
</protein>
<feature type="transmembrane region" description="Helical" evidence="6">
    <location>
        <begin position="112"/>
        <end position="133"/>
    </location>
</feature>
<evidence type="ECO:0000256" key="4">
    <source>
        <dbReference type="ARBA" id="ARBA00023136"/>
    </source>
</evidence>
<keyword evidence="5" id="KW-0046">Antibiotic resistance</keyword>
<dbReference type="GO" id="GO:0043190">
    <property type="term" value="C:ATP-binding cassette (ABC) transporter complex"/>
    <property type="evidence" value="ECO:0007669"/>
    <property type="project" value="InterPro"/>
</dbReference>
<keyword evidence="2 6" id="KW-0812">Transmembrane</keyword>
<dbReference type="InterPro" id="IPR047817">
    <property type="entry name" value="ABC2_TM_bact-type"/>
</dbReference>
<reference evidence="8 9" key="1">
    <citation type="submission" date="2019-09" db="EMBL/GenBank/DDBJ databases">
        <title>Phylogeny of genus Pseudoclavibacter and closely related genus.</title>
        <authorList>
            <person name="Li Y."/>
        </authorList>
    </citation>
    <scope>NUCLEOTIDE SEQUENCE [LARGE SCALE GENOMIC DNA]</scope>
    <source>
        <strain evidence="8 9">EGI 60007</strain>
    </source>
</reference>
<dbReference type="EMBL" id="WBJY01000002">
    <property type="protein sequence ID" value="KAB1648095.1"/>
    <property type="molecule type" value="Genomic_DNA"/>
</dbReference>
<evidence type="ECO:0000256" key="5">
    <source>
        <dbReference type="ARBA" id="ARBA00023251"/>
    </source>
</evidence>
<feature type="transmembrane region" description="Helical" evidence="6">
    <location>
        <begin position="25"/>
        <end position="44"/>
    </location>
</feature>
<keyword evidence="4 6" id="KW-0472">Membrane</keyword>
<comment type="subcellular location">
    <subcellularLocation>
        <location evidence="1">Membrane</location>
        <topology evidence="1">Multi-pass membrane protein</topology>
    </subcellularLocation>
</comment>